<feature type="region of interest" description="Disordered" evidence="1">
    <location>
        <begin position="62"/>
        <end position="81"/>
    </location>
</feature>
<name>A0A9D4E410_DREPO</name>
<protein>
    <submittedName>
        <fullName evidence="2">Uncharacterized protein</fullName>
    </submittedName>
</protein>
<accession>A0A9D4E410</accession>
<dbReference type="Proteomes" id="UP000828390">
    <property type="component" value="Unassembled WGS sequence"/>
</dbReference>
<reference evidence="2" key="1">
    <citation type="journal article" date="2019" name="bioRxiv">
        <title>The Genome of the Zebra Mussel, Dreissena polymorpha: A Resource for Invasive Species Research.</title>
        <authorList>
            <person name="McCartney M.A."/>
            <person name="Auch B."/>
            <person name="Kono T."/>
            <person name="Mallez S."/>
            <person name="Zhang Y."/>
            <person name="Obille A."/>
            <person name="Becker A."/>
            <person name="Abrahante J.E."/>
            <person name="Garbe J."/>
            <person name="Badalamenti J.P."/>
            <person name="Herman A."/>
            <person name="Mangelson H."/>
            <person name="Liachko I."/>
            <person name="Sullivan S."/>
            <person name="Sone E.D."/>
            <person name="Koren S."/>
            <person name="Silverstein K.A.T."/>
            <person name="Beckman K.B."/>
            <person name="Gohl D.M."/>
        </authorList>
    </citation>
    <scope>NUCLEOTIDE SEQUENCE</scope>
    <source>
        <strain evidence="2">Duluth1</strain>
        <tissue evidence="2">Whole animal</tissue>
    </source>
</reference>
<sequence>MIIRSEDSMAGCQKAKKGMRKIKEAKEEWVEEQSNSIDKEMTAGSIMKASIIIKALTKISQSKDSVKADADGNPITTALNR</sequence>
<evidence type="ECO:0000313" key="3">
    <source>
        <dbReference type="Proteomes" id="UP000828390"/>
    </source>
</evidence>
<keyword evidence="3" id="KW-1185">Reference proteome</keyword>
<dbReference type="EMBL" id="JAIWYP010000009">
    <property type="protein sequence ID" value="KAH3771764.1"/>
    <property type="molecule type" value="Genomic_DNA"/>
</dbReference>
<reference evidence="2" key="2">
    <citation type="submission" date="2020-11" db="EMBL/GenBank/DDBJ databases">
        <authorList>
            <person name="McCartney M.A."/>
            <person name="Auch B."/>
            <person name="Kono T."/>
            <person name="Mallez S."/>
            <person name="Becker A."/>
            <person name="Gohl D.M."/>
            <person name="Silverstein K.A.T."/>
            <person name="Koren S."/>
            <person name="Bechman K.B."/>
            <person name="Herman A."/>
            <person name="Abrahante J.E."/>
            <person name="Garbe J."/>
        </authorList>
    </citation>
    <scope>NUCLEOTIDE SEQUENCE</scope>
    <source>
        <strain evidence="2">Duluth1</strain>
        <tissue evidence="2">Whole animal</tissue>
    </source>
</reference>
<dbReference type="AlphaFoldDB" id="A0A9D4E410"/>
<evidence type="ECO:0000256" key="1">
    <source>
        <dbReference type="SAM" id="MobiDB-lite"/>
    </source>
</evidence>
<evidence type="ECO:0000313" key="2">
    <source>
        <dbReference type="EMBL" id="KAH3771764.1"/>
    </source>
</evidence>
<gene>
    <name evidence="2" type="ORF">DPMN_173091</name>
</gene>
<organism evidence="2 3">
    <name type="scientific">Dreissena polymorpha</name>
    <name type="common">Zebra mussel</name>
    <name type="synonym">Mytilus polymorpha</name>
    <dbReference type="NCBI Taxonomy" id="45954"/>
    <lineage>
        <taxon>Eukaryota</taxon>
        <taxon>Metazoa</taxon>
        <taxon>Spiralia</taxon>
        <taxon>Lophotrochozoa</taxon>
        <taxon>Mollusca</taxon>
        <taxon>Bivalvia</taxon>
        <taxon>Autobranchia</taxon>
        <taxon>Heteroconchia</taxon>
        <taxon>Euheterodonta</taxon>
        <taxon>Imparidentia</taxon>
        <taxon>Neoheterodontei</taxon>
        <taxon>Myida</taxon>
        <taxon>Dreissenoidea</taxon>
        <taxon>Dreissenidae</taxon>
        <taxon>Dreissena</taxon>
    </lineage>
</organism>
<proteinExistence type="predicted"/>
<comment type="caution">
    <text evidence="2">The sequence shown here is derived from an EMBL/GenBank/DDBJ whole genome shotgun (WGS) entry which is preliminary data.</text>
</comment>